<feature type="compositionally biased region" description="Basic and acidic residues" evidence="1">
    <location>
        <begin position="1"/>
        <end position="10"/>
    </location>
</feature>
<organism evidence="2 3">
    <name type="scientific">Liparis tanakae</name>
    <name type="common">Tanaka's snailfish</name>
    <dbReference type="NCBI Taxonomy" id="230148"/>
    <lineage>
        <taxon>Eukaryota</taxon>
        <taxon>Metazoa</taxon>
        <taxon>Chordata</taxon>
        <taxon>Craniata</taxon>
        <taxon>Vertebrata</taxon>
        <taxon>Euteleostomi</taxon>
        <taxon>Actinopterygii</taxon>
        <taxon>Neopterygii</taxon>
        <taxon>Teleostei</taxon>
        <taxon>Neoteleostei</taxon>
        <taxon>Acanthomorphata</taxon>
        <taxon>Eupercaria</taxon>
        <taxon>Perciformes</taxon>
        <taxon>Cottioidei</taxon>
        <taxon>Cottales</taxon>
        <taxon>Liparidae</taxon>
        <taxon>Liparis</taxon>
    </lineage>
</organism>
<protein>
    <submittedName>
        <fullName evidence="2">Uncharacterized protein</fullName>
    </submittedName>
</protein>
<name>A0A4Z2I9R1_9TELE</name>
<feature type="compositionally biased region" description="Basic and acidic residues" evidence="1">
    <location>
        <begin position="39"/>
        <end position="48"/>
    </location>
</feature>
<reference evidence="2 3" key="1">
    <citation type="submission" date="2019-03" db="EMBL/GenBank/DDBJ databases">
        <title>First draft genome of Liparis tanakae, snailfish: a comprehensive survey of snailfish specific genes.</title>
        <authorList>
            <person name="Kim W."/>
            <person name="Song I."/>
            <person name="Jeong J.-H."/>
            <person name="Kim D."/>
            <person name="Kim S."/>
            <person name="Ryu S."/>
            <person name="Song J.Y."/>
            <person name="Lee S.K."/>
        </authorList>
    </citation>
    <scope>NUCLEOTIDE SEQUENCE [LARGE SCALE GENOMIC DNA]</scope>
    <source>
        <tissue evidence="2">Muscle</tissue>
    </source>
</reference>
<dbReference type="Proteomes" id="UP000314294">
    <property type="component" value="Unassembled WGS sequence"/>
</dbReference>
<evidence type="ECO:0000256" key="1">
    <source>
        <dbReference type="SAM" id="MobiDB-lite"/>
    </source>
</evidence>
<dbReference type="AlphaFoldDB" id="A0A4Z2I9R1"/>
<keyword evidence="3" id="KW-1185">Reference proteome</keyword>
<sequence length="59" mass="6517">MSGLGEREKTTLYISSYTESRDRTNKHNPQQAIGSKASENTRHTDHKAVLPPTGTGPTY</sequence>
<gene>
    <name evidence="2" type="ORF">EYF80_015577</name>
</gene>
<evidence type="ECO:0000313" key="3">
    <source>
        <dbReference type="Proteomes" id="UP000314294"/>
    </source>
</evidence>
<accession>A0A4Z2I9R1</accession>
<evidence type="ECO:0000313" key="2">
    <source>
        <dbReference type="EMBL" id="TNN74132.1"/>
    </source>
</evidence>
<proteinExistence type="predicted"/>
<comment type="caution">
    <text evidence="2">The sequence shown here is derived from an EMBL/GenBank/DDBJ whole genome shotgun (WGS) entry which is preliminary data.</text>
</comment>
<feature type="region of interest" description="Disordered" evidence="1">
    <location>
        <begin position="1"/>
        <end position="59"/>
    </location>
</feature>
<dbReference type="EMBL" id="SRLO01000117">
    <property type="protein sequence ID" value="TNN74132.1"/>
    <property type="molecule type" value="Genomic_DNA"/>
</dbReference>